<dbReference type="Proteomes" id="UP000325315">
    <property type="component" value="Unassembled WGS sequence"/>
</dbReference>
<dbReference type="EMBL" id="SMMG02000004">
    <property type="protein sequence ID" value="KAA3476791.1"/>
    <property type="molecule type" value="Genomic_DNA"/>
</dbReference>
<dbReference type="InterPro" id="IPR006594">
    <property type="entry name" value="LisH"/>
</dbReference>
<dbReference type="GO" id="GO:0005634">
    <property type="term" value="C:nucleus"/>
    <property type="evidence" value="ECO:0007669"/>
    <property type="project" value="UniProtKB-SubCell"/>
</dbReference>
<comment type="subcellular location">
    <subcellularLocation>
        <location evidence="1">Nucleus</location>
    </subcellularLocation>
</comment>
<sequence>MSQTNWEADKMLDVYIHDYLVKRDLKASAQAFQAEGKVSSDPVAIDAPGGFLFEWWSVFWDIFIARTNEKHSEVAASYIEMYEERLKLPLQRDSLDDAAMKQRYGENVGQLLDPNHASILKPAAATSQPSGQVLHGTAGGMSPQVQARSQQLPGTTPDIKSEINPVLNPRATGPDGSLIGIPGSNQGGNNLTLKGWPLTGLDQLRSGILQQQKPFIQAPQPFHQLQMLTPQHQQQLMLAQQTLTSPAGSDENRRLRMLLNNNRTMGLSNSAGDVVPNVSPLQAGSPLMHRGDADVLVKLKLAQLQQQTQLQQQQQQNSSSQHALLNQQPQTSNPSLLQQDKVGGGGSVTVDGSMSNSFRGNDQVSKNQNGRKRKQPVSSSGPANSSGTANTAGPSPSSAPSTPSTHTPGDVISMPALPHSGSSSKPLMMFGADGAGTLTSPSNQLWDDKDLELQADMDRYVEDGSLDDNVESFLSHDDTDPRDAVGRCVDVTKGVTFMELHSVRASSSKVTCCHFSSDGKLLASGGHDKKAVLWYTDTLKPKSTLEEHTCLITDVRFSPSMSRFATSSFDKTVRVWDADSVSRHFSSLLKIVDFWANHVFFYSCMMLTCLNPMKFSSKTFCTCSCYCHSKFLSSG</sequence>
<organism evidence="7 8">
    <name type="scientific">Gossypium australe</name>
    <dbReference type="NCBI Taxonomy" id="47621"/>
    <lineage>
        <taxon>Eukaryota</taxon>
        <taxon>Viridiplantae</taxon>
        <taxon>Streptophyta</taxon>
        <taxon>Embryophyta</taxon>
        <taxon>Tracheophyta</taxon>
        <taxon>Spermatophyta</taxon>
        <taxon>Magnoliopsida</taxon>
        <taxon>eudicotyledons</taxon>
        <taxon>Gunneridae</taxon>
        <taxon>Pentapetalae</taxon>
        <taxon>rosids</taxon>
        <taxon>malvids</taxon>
        <taxon>Malvales</taxon>
        <taxon>Malvaceae</taxon>
        <taxon>Malvoideae</taxon>
        <taxon>Gossypium</taxon>
    </lineage>
</organism>
<dbReference type="Pfam" id="PF00400">
    <property type="entry name" value="WD40"/>
    <property type="match status" value="2"/>
</dbReference>
<dbReference type="Pfam" id="PF08513">
    <property type="entry name" value="LisH"/>
    <property type="match status" value="1"/>
</dbReference>
<dbReference type="PROSITE" id="PS50082">
    <property type="entry name" value="WD_REPEATS_2"/>
    <property type="match status" value="2"/>
</dbReference>
<keyword evidence="2" id="KW-0805">Transcription regulation</keyword>
<feature type="compositionally biased region" description="Low complexity" evidence="6">
    <location>
        <begin position="388"/>
        <end position="408"/>
    </location>
</feature>
<name>A0A5B6W595_9ROSI</name>
<dbReference type="Gene3D" id="2.130.10.10">
    <property type="entry name" value="YVTN repeat-like/Quinoprotein amine dehydrogenase"/>
    <property type="match status" value="1"/>
</dbReference>
<dbReference type="SUPFAM" id="SSF50978">
    <property type="entry name" value="WD40 repeat-like"/>
    <property type="match status" value="1"/>
</dbReference>
<feature type="compositionally biased region" description="Polar residues" evidence="6">
    <location>
        <begin position="376"/>
        <end position="387"/>
    </location>
</feature>
<reference evidence="8" key="1">
    <citation type="journal article" date="2019" name="Plant Biotechnol. J.">
        <title>Genome sequencing of the Australian wild diploid species Gossypium australe highlights disease resistance and delayed gland morphogenesis.</title>
        <authorList>
            <person name="Cai Y."/>
            <person name="Cai X."/>
            <person name="Wang Q."/>
            <person name="Wang P."/>
            <person name="Zhang Y."/>
            <person name="Cai C."/>
            <person name="Xu Y."/>
            <person name="Wang K."/>
            <person name="Zhou Z."/>
            <person name="Wang C."/>
            <person name="Geng S."/>
            <person name="Li B."/>
            <person name="Dong Q."/>
            <person name="Hou Y."/>
            <person name="Wang H."/>
            <person name="Ai P."/>
            <person name="Liu Z."/>
            <person name="Yi F."/>
            <person name="Sun M."/>
            <person name="An G."/>
            <person name="Cheng J."/>
            <person name="Zhang Y."/>
            <person name="Shi Q."/>
            <person name="Xie Y."/>
            <person name="Shi X."/>
            <person name="Chang Y."/>
            <person name="Huang F."/>
            <person name="Chen Y."/>
            <person name="Hong S."/>
            <person name="Mi L."/>
            <person name="Sun Q."/>
            <person name="Zhang L."/>
            <person name="Zhou B."/>
            <person name="Peng R."/>
            <person name="Zhang X."/>
            <person name="Liu F."/>
        </authorList>
    </citation>
    <scope>NUCLEOTIDE SEQUENCE [LARGE SCALE GENOMIC DNA]</scope>
    <source>
        <strain evidence="8">cv. PA1801</strain>
    </source>
</reference>
<feature type="region of interest" description="Disordered" evidence="6">
    <location>
        <begin position="310"/>
        <end position="427"/>
    </location>
</feature>
<feature type="repeat" description="WD" evidence="5">
    <location>
        <begin position="503"/>
        <end position="544"/>
    </location>
</feature>
<dbReference type="PROSITE" id="PS50294">
    <property type="entry name" value="WD_REPEATS_REGION"/>
    <property type="match status" value="1"/>
</dbReference>
<feature type="compositionally biased region" description="Polar residues" evidence="6">
    <location>
        <begin position="356"/>
        <end position="368"/>
    </location>
</feature>
<feature type="repeat" description="WD" evidence="5">
    <location>
        <begin position="545"/>
        <end position="586"/>
    </location>
</feature>
<dbReference type="AlphaFoldDB" id="A0A5B6W595"/>
<evidence type="ECO:0000256" key="6">
    <source>
        <dbReference type="SAM" id="MobiDB-lite"/>
    </source>
</evidence>
<keyword evidence="5" id="KW-0853">WD repeat</keyword>
<protein>
    <submittedName>
        <fullName evidence="7">Transcriptional corepressor LEUNIG-like isoform X1</fullName>
    </submittedName>
</protein>
<dbReference type="SMART" id="SM00667">
    <property type="entry name" value="LisH"/>
    <property type="match status" value="1"/>
</dbReference>
<comment type="caution">
    <text evidence="7">The sequence shown here is derived from an EMBL/GenBank/DDBJ whole genome shotgun (WGS) entry which is preliminary data.</text>
</comment>
<dbReference type="SMART" id="SM00320">
    <property type="entry name" value="WD40"/>
    <property type="match status" value="2"/>
</dbReference>
<feature type="compositionally biased region" description="Polar residues" evidence="6">
    <location>
        <begin position="329"/>
        <end position="338"/>
    </location>
</feature>
<dbReference type="PANTHER" id="PTHR45093">
    <property type="entry name" value="TRANSCRIPTION ACTIVATOR MSS11"/>
    <property type="match status" value="1"/>
</dbReference>
<proteinExistence type="predicted"/>
<feature type="compositionally biased region" description="Low complexity" evidence="6">
    <location>
        <begin position="310"/>
        <end position="328"/>
    </location>
</feature>
<evidence type="ECO:0000313" key="8">
    <source>
        <dbReference type="Proteomes" id="UP000325315"/>
    </source>
</evidence>
<evidence type="ECO:0000256" key="4">
    <source>
        <dbReference type="ARBA" id="ARBA00023242"/>
    </source>
</evidence>
<evidence type="ECO:0000256" key="3">
    <source>
        <dbReference type="ARBA" id="ARBA00023163"/>
    </source>
</evidence>
<dbReference type="InterPro" id="IPR015943">
    <property type="entry name" value="WD40/YVTN_repeat-like_dom_sf"/>
</dbReference>
<accession>A0A5B6W595</accession>
<evidence type="ECO:0000256" key="2">
    <source>
        <dbReference type="ARBA" id="ARBA00023015"/>
    </source>
</evidence>
<evidence type="ECO:0000313" key="7">
    <source>
        <dbReference type="EMBL" id="KAA3476791.1"/>
    </source>
</evidence>
<gene>
    <name evidence="7" type="ORF">EPI10_010737</name>
</gene>
<keyword evidence="4" id="KW-0539">Nucleus</keyword>
<dbReference type="PROSITE" id="PS50896">
    <property type="entry name" value="LISH"/>
    <property type="match status" value="1"/>
</dbReference>
<evidence type="ECO:0000256" key="5">
    <source>
        <dbReference type="PROSITE-ProRule" id="PRU00221"/>
    </source>
</evidence>
<dbReference type="PANTHER" id="PTHR45093:SF2">
    <property type="entry name" value="LISH DOMAIN-CONTAINING PROTEIN"/>
    <property type="match status" value="1"/>
</dbReference>
<evidence type="ECO:0000256" key="1">
    <source>
        <dbReference type="ARBA" id="ARBA00004123"/>
    </source>
</evidence>
<keyword evidence="8" id="KW-1185">Reference proteome</keyword>
<dbReference type="OrthoDB" id="47802at2759"/>
<dbReference type="InterPro" id="IPR001680">
    <property type="entry name" value="WD40_rpt"/>
</dbReference>
<keyword evidence="3" id="KW-0804">Transcription</keyword>
<dbReference type="InterPro" id="IPR036322">
    <property type="entry name" value="WD40_repeat_dom_sf"/>
</dbReference>